<dbReference type="EMBL" id="KF900869">
    <property type="protein sequence ID" value="AIF09658.1"/>
    <property type="molecule type" value="Genomic_DNA"/>
</dbReference>
<dbReference type="Gene3D" id="3.40.50.1110">
    <property type="entry name" value="SGNH hydrolase"/>
    <property type="match status" value="1"/>
</dbReference>
<evidence type="ECO:0000313" key="1">
    <source>
        <dbReference type="EMBL" id="AIF09658.1"/>
    </source>
</evidence>
<dbReference type="AlphaFoldDB" id="A0A075H6Y1"/>
<name>A0A075H6Y1_9ARCH</name>
<dbReference type="SUPFAM" id="SSF52266">
    <property type="entry name" value="SGNH hydrolase"/>
    <property type="match status" value="1"/>
</dbReference>
<accession>A0A075H6Y1</accession>
<proteinExistence type="predicted"/>
<dbReference type="CDD" id="cd00229">
    <property type="entry name" value="SGNH_hydrolase"/>
    <property type="match status" value="1"/>
</dbReference>
<protein>
    <submittedName>
        <fullName evidence="1">GDSL family lipase</fullName>
    </submittedName>
</protein>
<dbReference type="InterPro" id="IPR036514">
    <property type="entry name" value="SGNH_hydro_sf"/>
</dbReference>
<sequence>MKKWLLLGILFLIFIFGGFEVFSQVYYLNELETCSFIESEIFENVSESTLDEMCSLQISIKVPSEPTQENIPNQHNEYVNINSFGFRGAEISKEKPENVYRIIMLGGSTLFGYGATSDETTIPGFLQKKFETTDSDFKVEVINAGSSGAYSKTETLYVKHKLLDFDPDLIIVYDGWNDSRIPYTSHIGERGLAGQLYDTVNYLQSIFPYYKTPIVIREIGRDLISPEEDTIATRINADLDQKVILWKERWNETCLLVQKNDIKTLITIQPMLGTGDRIITESEKSTSGLSQNDLKRLPLYQLQKFVDALPELTNCTNTADLTHIFDGHNEPIFLDLGHIGTQGSMLISEKMYELVLPMINRQ</sequence>
<organism evidence="1">
    <name type="scientific">uncultured marine thaumarchaeote KM3_39_A11</name>
    <dbReference type="NCBI Taxonomy" id="1456140"/>
    <lineage>
        <taxon>Archaea</taxon>
        <taxon>Nitrososphaerota</taxon>
        <taxon>environmental samples</taxon>
    </lineage>
</organism>
<reference evidence="1" key="1">
    <citation type="journal article" date="2014" name="Genome Biol. Evol.">
        <title>Pangenome evidence for extensive interdomain horizontal transfer affecting lineage core and shell genes in uncultured planktonic thaumarchaeota and euryarchaeota.</title>
        <authorList>
            <person name="Deschamps P."/>
            <person name="Zivanovic Y."/>
            <person name="Moreira D."/>
            <person name="Rodriguez-Valera F."/>
            <person name="Lopez-Garcia P."/>
        </authorList>
    </citation>
    <scope>NUCLEOTIDE SEQUENCE</scope>
</reference>